<keyword evidence="11" id="KW-0325">Glycoprotein</keyword>
<dbReference type="InterPro" id="IPR051502">
    <property type="entry name" value="RLP_Defense_Trigger"/>
</dbReference>
<evidence type="ECO:0000256" key="12">
    <source>
        <dbReference type="SAM" id="Phobius"/>
    </source>
</evidence>
<keyword evidence="9 12" id="KW-0472">Membrane</keyword>
<dbReference type="FunFam" id="3.80.10.10:FF:000095">
    <property type="entry name" value="LRR receptor-like serine/threonine-protein kinase GSO1"/>
    <property type="match status" value="1"/>
</dbReference>
<accession>A0A0L9TUX4</accession>
<dbReference type="InterPro" id="IPR032675">
    <property type="entry name" value="LRR_dom_sf"/>
</dbReference>
<dbReference type="Pfam" id="PF13855">
    <property type="entry name" value="LRR_8"/>
    <property type="match status" value="3"/>
</dbReference>
<evidence type="ECO:0000313" key="14">
    <source>
        <dbReference type="EMBL" id="KOM34393.1"/>
    </source>
</evidence>
<keyword evidence="8 12" id="KW-1133">Transmembrane helix</keyword>
<dbReference type="PROSITE" id="PS51450">
    <property type="entry name" value="LRR"/>
    <property type="match status" value="2"/>
</dbReference>
<dbReference type="SUPFAM" id="SSF52058">
    <property type="entry name" value="L domain-like"/>
    <property type="match status" value="2"/>
</dbReference>
<evidence type="ECO:0000256" key="2">
    <source>
        <dbReference type="ARBA" id="ARBA00009592"/>
    </source>
</evidence>
<feature type="chain" id="PRO_5005595367" description="Leucine-rich repeat-containing N-terminal plant-type domain-containing protein" evidence="13">
    <location>
        <begin position="20"/>
        <end position="1107"/>
    </location>
</feature>
<keyword evidence="4" id="KW-0433">Leucine-rich repeat</keyword>
<keyword evidence="6 13" id="KW-0732">Signal</keyword>
<dbReference type="OMA" id="EPECCED"/>
<feature type="signal peptide" evidence="13">
    <location>
        <begin position="1"/>
        <end position="19"/>
    </location>
</feature>
<evidence type="ECO:0000256" key="6">
    <source>
        <dbReference type="ARBA" id="ARBA00022729"/>
    </source>
</evidence>
<dbReference type="PANTHER" id="PTHR48062:SF21">
    <property type="entry name" value="RECEPTOR-LIKE PROTEIN 12"/>
    <property type="match status" value="1"/>
</dbReference>
<evidence type="ECO:0008006" key="16">
    <source>
        <dbReference type="Google" id="ProtNLM"/>
    </source>
</evidence>
<evidence type="ECO:0000313" key="15">
    <source>
        <dbReference type="Proteomes" id="UP000053144"/>
    </source>
</evidence>
<evidence type="ECO:0000256" key="5">
    <source>
        <dbReference type="ARBA" id="ARBA00022692"/>
    </source>
</evidence>
<dbReference type="Pfam" id="PF00560">
    <property type="entry name" value="LRR_1"/>
    <property type="match status" value="3"/>
</dbReference>
<keyword evidence="3" id="KW-1003">Cell membrane</keyword>
<dbReference type="Proteomes" id="UP000053144">
    <property type="component" value="Chromosome 2"/>
</dbReference>
<dbReference type="FunFam" id="3.80.10.10:FF:000111">
    <property type="entry name" value="LRR receptor-like serine/threonine-protein kinase ERECTA"/>
    <property type="match status" value="1"/>
</dbReference>
<dbReference type="STRING" id="3914.A0A0L9TUX4"/>
<evidence type="ECO:0000256" key="3">
    <source>
        <dbReference type="ARBA" id="ARBA00022475"/>
    </source>
</evidence>
<sequence>MKSLRVCFLIFLLLEALWCEGCWREEREALLDLRFREQPGDCCEWEGVHCNPSTGRVAQLDLPFIYDQQYINYSDFSVFKDLKNLSFAYNNIVGCVGDAELPNLQLLSFNNNYLDNATTILSCLDGLPSLNVSRKLRSNLEVLDISWNPLTNEILPSLEGFTSLKELYLSETELDSDLHFDGLCSTLRNLEVLRLSYNNFNQTDIGSALSGFSSLKSLYLDNSALSWRSIYNNISKLSSLEFLDLSWNNLNESGSMLRPFKDNQTFKWPTNLRHLDLRVNSLSNRFVPYLRGLPHLQFLDLSCNQFQGELDISGLSTFTSLKNLDLSLNQINNFVVYEGLQSTSTLEVLTLDDNVIDGKKLRESLRTLSSIKMLSMRWNKFKGAVVARDWFKLNKLEELDLSHNHFEGLLPSSFVNMTSLRTLKLSYNYFIGNFAYNLASLTSLEYFGFEENQFEVPISFTPFANHSNLKFIHGDGNKVIMDSLSPLQNWIPKFQLQVLSLSSTTDTNSIPFPKFLLYQYNITSLDFTSCKLDGEFPNWLLKNNTQLEVISVRNCSFRGNFEVPSRPLLKITTIDVSDNFITGQILGSNISSIFPNLIVLNMSINDIQGSIPREFSQMHFLNTLDLSDNNFSGEIPKNISSDMLRFLKLSNNKLHGPVFPTLSTLKYLEELYLDRNSLSGSIDSFSITSLATLDLSNNHLVGNLPSVMGNVSRLRVLSLSNNNLGGSISTRFVGLNALEYLDISGNNFSGFLPSFANSFVKFVHMSNNRFTSLSKSTFNISSLMILDLSYNRITSKIQDMILDLEKSSLNILILKGNNFSGHIPQHVCQLKKLFILDLSFNNLSGLLPGCLGKMPFVDENFKELSLNGDFSSWWVDTYLNVTEKVNFTTKKTSYTYKGDILGYMSGIDLSNNKLTGNIPSEFGNLIRIRALNLSYNDLIGQIPASFSNLVQTESLDLSFNKLSGKIPPQISRLSFLAVFSVAHNNLSGETPERKGQFITFDESSYEGNAFLCGPPLPRSCNPYLQPHAISPNNSHTDGGNCSFIDIFVFRISFGVSCTSTVLVIVATLYINPYWRRRWFYNIEFVCTNCYYFIEDMVLFKFSNNRST</sequence>
<dbReference type="AlphaFoldDB" id="A0A0L9TUX4"/>
<evidence type="ECO:0000256" key="10">
    <source>
        <dbReference type="ARBA" id="ARBA00023170"/>
    </source>
</evidence>
<dbReference type="PRINTS" id="PR00019">
    <property type="entry name" value="LEURICHRPT"/>
</dbReference>
<dbReference type="SMART" id="SM00369">
    <property type="entry name" value="LRR_TYP"/>
    <property type="match status" value="11"/>
</dbReference>
<evidence type="ECO:0000256" key="11">
    <source>
        <dbReference type="ARBA" id="ARBA00023180"/>
    </source>
</evidence>
<reference evidence="15" key="1">
    <citation type="journal article" date="2015" name="Proc. Natl. Acad. Sci. U.S.A.">
        <title>Genome sequencing of adzuki bean (Vigna angularis) provides insight into high starch and low fat accumulation and domestication.</title>
        <authorList>
            <person name="Yang K."/>
            <person name="Tian Z."/>
            <person name="Chen C."/>
            <person name="Luo L."/>
            <person name="Zhao B."/>
            <person name="Wang Z."/>
            <person name="Yu L."/>
            <person name="Li Y."/>
            <person name="Sun Y."/>
            <person name="Li W."/>
            <person name="Chen Y."/>
            <person name="Li Y."/>
            <person name="Zhang Y."/>
            <person name="Ai D."/>
            <person name="Zhao J."/>
            <person name="Shang C."/>
            <person name="Ma Y."/>
            <person name="Wu B."/>
            <person name="Wang M."/>
            <person name="Gao L."/>
            <person name="Sun D."/>
            <person name="Zhang P."/>
            <person name="Guo F."/>
            <person name="Wang W."/>
            <person name="Li Y."/>
            <person name="Wang J."/>
            <person name="Varshney R.K."/>
            <person name="Wang J."/>
            <person name="Ling H.Q."/>
            <person name="Wan P."/>
        </authorList>
    </citation>
    <scope>NUCLEOTIDE SEQUENCE</scope>
    <source>
        <strain evidence="15">cv. Jingnong 6</strain>
    </source>
</reference>
<dbReference type="SUPFAM" id="SSF52047">
    <property type="entry name" value="RNI-like"/>
    <property type="match status" value="1"/>
</dbReference>
<proteinExistence type="inferred from homology"/>
<evidence type="ECO:0000256" key="9">
    <source>
        <dbReference type="ARBA" id="ARBA00023136"/>
    </source>
</evidence>
<evidence type="ECO:0000256" key="4">
    <source>
        <dbReference type="ARBA" id="ARBA00022614"/>
    </source>
</evidence>
<dbReference type="Pfam" id="PF13516">
    <property type="entry name" value="LRR_6"/>
    <property type="match status" value="1"/>
</dbReference>
<evidence type="ECO:0000256" key="8">
    <source>
        <dbReference type="ARBA" id="ARBA00022989"/>
    </source>
</evidence>
<dbReference type="InterPro" id="IPR001611">
    <property type="entry name" value="Leu-rich_rpt"/>
</dbReference>
<keyword evidence="10" id="KW-0675">Receptor</keyword>
<keyword evidence="7" id="KW-0677">Repeat</keyword>
<comment type="similarity">
    <text evidence="2">Belongs to the RLP family.</text>
</comment>
<keyword evidence="5 12" id="KW-0812">Transmembrane</keyword>
<name>A0A0L9TUX4_PHAAN</name>
<dbReference type="InterPro" id="IPR003591">
    <property type="entry name" value="Leu-rich_rpt_typical-subtyp"/>
</dbReference>
<gene>
    <name evidence="14" type="ORF">LR48_Vigan02g054300</name>
</gene>
<dbReference type="GO" id="GO:0005886">
    <property type="term" value="C:plasma membrane"/>
    <property type="evidence" value="ECO:0007669"/>
    <property type="project" value="UniProtKB-SubCell"/>
</dbReference>
<evidence type="ECO:0000256" key="13">
    <source>
        <dbReference type="SAM" id="SignalP"/>
    </source>
</evidence>
<dbReference type="EMBL" id="CM003372">
    <property type="protein sequence ID" value="KOM34393.1"/>
    <property type="molecule type" value="Genomic_DNA"/>
</dbReference>
<organism evidence="14 15">
    <name type="scientific">Phaseolus angularis</name>
    <name type="common">Azuki bean</name>
    <name type="synonym">Vigna angularis</name>
    <dbReference type="NCBI Taxonomy" id="3914"/>
    <lineage>
        <taxon>Eukaryota</taxon>
        <taxon>Viridiplantae</taxon>
        <taxon>Streptophyta</taxon>
        <taxon>Embryophyta</taxon>
        <taxon>Tracheophyta</taxon>
        <taxon>Spermatophyta</taxon>
        <taxon>Magnoliopsida</taxon>
        <taxon>eudicotyledons</taxon>
        <taxon>Gunneridae</taxon>
        <taxon>Pentapetalae</taxon>
        <taxon>rosids</taxon>
        <taxon>fabids</taxon>
        <taxon>Fabales</taxon>
        <taxon>Fabaceae</taxon>
        <taxon>Papilionoideae</taxon>
        <taxon>50 kb inversion clade</taxon>
        <taxon>NPAAA clade</taxon>
        <taxon>indigoferoid/millettioid clade</taxon>
        <taxon>Phaseoleae</taxon>
        <taxon>Vigna</taxon>
    </lineage>
</organism>
<dbReference type="SMART" id="SM00365">
    <property type="entry name" value="LRR_SD22"/>
    <property type="match status" value="9"/>
</dbReference>
<evidence type="ECO:0000256" key="7">
    <source>
        <dbReference type="ARBA" id="ARBA00022737"/>
    </source>
</evidence>
<evidence type="ECO:0000256" key="1">
    <source>
        <dbReference type="ARBA" id="ARBA00004251"/>
    </source>
</evidence>
<dbReference type="Gramene" id="KOM34393">
    <property type="protein sequence ID" value="KOM34393"/>
    <property type="gene ID" value="LR48_Vigan02g054300"/>
</dbReference>
<comment type="subcellular location">
    <subcellularLocation>
        <location evidence="1">Cell membrane</location>
        <topology evidence="1">Single-pass type I membrane protein</topology>
    </subcellularLocation>
</comment>
<dbReference type="PANTHER" id="PTHR48062">
    <property type="entry name" value="RECEPTOR-LIKE PROTEIN 14"/>
    <property type="match status" value="1"/>
</dbReference>
<dbReference type="Gene3D" id="3.80.10.10">
    <property type="entry name" value="Ribonuclease Inhibitor"/>
    <property type="match status" value="6"/>
</dbReference>
<protein>
    <recommendedName>
        <fullName evidence="16">Leucine-rich repeat-containing N-terminal plant-type domain-containing protein</fullName>
    </recommendedName>
</protein>
<feature type="transmembrane region" description="Helical" evidence="12">
    <location>
        <begin position="1047"/>
        <end position="1070"/>
    </location>
</feature>